<proteinExistence type="inferred from homology"/>
<accession>A0A3P7TEE0</accession>
<dbReference type="EMBL" id="UZAH01000904">
    <property type="protein sequence ID" value="VDO19351.1"/>
    <property type="molecule type" value="Genomic_DNA"/>
</dbReference>
<reference evidence="6" key="2">
    <citation type="submission" date="2019-09" db="UniProtKB">
        <authorList>
            <consortium name="WormBaseParasite"/>
        </authorList>
    </citation>
    <scope>IDENTIFICATION</scope>
</reference>
<dbReference type="AlphaFoldDB" id="A0A183F476"/>
<feature type="signal peptide" evidence="2">
    <location>
        <begin position="1"/>
        <end position="21"/>
    </location>
</feature>
<dbReference type="InterPro" id="IPR053973">
    <property type="entry name" value="ERMP1-like_C"/>
</dbReference>
<evidence type="ECO:0000313" key="6">
    <source>
        <dbReference type="WBParaSite" id="HPBE_0000096801-mRNA-1"/>
    </source>
</evidence>
<feature type="domain" description="Endoplasmic reticulum metallopeptidase 1-like C-terminal" evidence="3">
    <location>
        <begin position="33"/>
        <end position="105"/>
    </location>
</feature>
<evidence type="ECO:0000256" key="1">
    <source>
        <dbReference type="ARBA" id="ARBA00010918"/>
    </source>
</evidence>
<evidence type="ECO:0000256" key="2">
    <source>
        <dbReference type="SAM" id="SignalP"/>
    </source>
</evidence>
<dbReference type="Pfam" id="PF22248">
    <property type="entry name" value="ERMP1_C"/>
    <property type="match status" value="1"/>
</dbReference>
<evidence type="ECO:0000259" key="3">
    <source>
        <dbReference type="Pfam" id="PF22248"/>
    </source>
</evidence>
<evidence type="ECO:0000313" key="5">
    <source>
        <dbReference type="Proteomes" id="UP000050761"/>
    </source>
</evidence>
<comment type="similarity">
    <text evidence="1">Belongs to the peptidase M28 family.</text>
</comment>
<gene>
    <name evidence="4" type="ORF">HPBE_LOCUS969</name>
</gene>
<dbReference type="OrthoDB" id="7887808at2759"/>
<dbReference type="WBParaSite" id="HPBE_0000096801-mRNA-1">
    <property type="protein sequence ID" value="HPBE_0000096801-mRNA-1"/>
    <property type="gene ID" value="HPBE_0000096801"/>
</dbReference>
<keyword evidence="2" id="KW-0732">Signal</keyword>
<name>A0A183F476_HELPZ</name>
<sequence length="112" mass="12451">MIGGILLVAAAVLGVVSVVQKSPYSHTDAYPVARRVQLFHVNRALYNKDGGVKAKDAGMYVIAQDYRGAEDIPFVDGNYSHLQCVYEGSPYCEIPLYFPTRSRIQERLVPFV</sequence>
<reference evidence="4 5" key="1">
    <citation type="submission" date="2018-11" db="EMBL/GenBank/DDBJ databases">
        <authorList>
            <consortium name="Pathogen Informatics"/>
        </authorList>
    </citation>
    <scope>NUCLEOTIDE SEQUENCE [LARGE SCALE GENOMIC DNA]</scope>
</reference>
<evidence type="ECO:0000313" key="4">
    <source>
        <dbReference type="EMBL" id="VDO19351.1"/>
    </source>
</evidence>
<keyword evidence="5" id="KW-1185">Reference proteome</keyword>
<accession>A0A183F476</accession>
<protein>
    <submittedName>
        <fullName evidence="6">DUF1330 domain-containing protein</fullName>
    </submittedName>
</protein>
<organism evidence="5 6">
    <name type="scientific">Heligmosomoides polygyrus</name>
    <name type="common">Parasitic roundworm</name>
    <dbReference type="NCBI Taxonomy" id="6339"/>
    <lineage>
        <taxon>Eukaryota</taxon>
        <taxon>Metazoa</taxon>
        <taxon>Ecdysozoa</taxon>
        <taxon>Nematoda</taxon>
        <taxon>Chromadorea</taxon>
        <taxon>Rhabditida</taxon>
        <taxon>Rhabditina</taxon>
        <taxon>Rhabditomorpha</taxon>
        <taxon>Strongyloidea</taxon>
        <taxon>Heligmosomidae</taxon>
        <taxon>Heligmosomoides</taxon>
    </lineage>
</organism>
<feature type="chain" id="PRO_5044551244" evidence="2">
    <location>
        <begin position="22"/>
        <end position="112"/>
    </location>
</feature>
<dbReference type="Proteomes" id="UP000050761">
    <property type="component" value="Unassembled WGS sequence"/>
</dbReference>